<proteinExistence type="predicted"/>
<accession>A0ACB8T297</accession>
<reference evidence="1" key="1">
    <citation type="submission" date="2021-03" db="EMBL/GenBank/DDBJ databases">
        <authorList>
            <consortium name="DOE Joint Genome Institute"/>
            <person name="Ahrendt S."/>
            <person name="Looney B.P."/>
            <person name="Miyauchi S."/>
            <person name="Morin E."/>
            <person name="Drula E."/>
            <person name="Courty P.E."/>
            <person name="Chicoki N."/>
            <person name="Fauchery L."/>
            <person name="Kohler A."/>
            <person name="Kuo A."/>
            <person name="Labutti K."/>
            <person name="Pangilinan J."/>
            <person name="Lipzen A."/>
            <person name="Riley R."/>
            <person name="Andreopoulos W."/>
            <person name="He G."/>
            <person name="Johnson J."/>
            <person name="Barry K.W."/>
            <person name="Grigoriev I.V."/>
            <person name="Nagy L."/>
            <person name="Hibbett D."/>
            <person name="Henrissat B."/>
            <person name="Matheny P.B."/>
            <person name="Labbe J."/>
            <person name="Martin F."/>
        </authorList>
    </citation>
    <scope>NUCLEOTIDE SEQUENCE</scope>
    <source>
        <strain evidence="1">HHB10654</strain>
    </source>
</reference>
<evidence type="ECO:0000313" key="2">
    <source>
        <dbReference type="Proteomes" id="UP000814140"/>
    </source>
</evidence>
<dbReference type="Proteomes" id="UP000814140">
    <property type="component" value="Unassembled WGS sequence"/>
</dbReference>
<name>A0ACB8T297_9AGAM</name>
<gene>
    <name evidence="1" type="ORF">BV25DRAFT_1915773</name>
</gene>
<dbReference type="EMBL" id="MU277206">
    <property type="protein sequence ID" value="KAI0062612.1"/>
    <property type="molecule type" value="Genomic_DNA"/>
</dbReference>
<evidence type="ECO:0000313" key="1">
    <source>
        <dbReference type="EMBL" id="KAI0062612.1"/>
    </source>
</evidence>
<organism evidence="1 2">
    <name type="scientific">Artomyces pyxidatus</name>
    <dbReference type="NCBI Taxonomy" id="48021"/>
    <lineage>
        <taxon>Eukaryota</taxon>
        <taxon>Fungi</taxon>
        <taxon>Dikarya</taxon>
        <taxon>Basidiomycota</taxon>
        <taxon>Agaricomycotina</taxon>
        <taxon>Agaricomycetes</taxon>
        <taxon>Russulales</taxon>
        <taxon>Auriscalpiaceae</taxon>
        <taxon>Artomyces</taxon>
    </lineage>
</organism>
<protein>
    <submittedName>
        <fullName evidence="1">Uncharacterized protein</fullName>
    </submittedName>
</protein>
<keyword evidence="2" id="KW-1185">Reference proteome</keyword>
<sequence>MKRLGSLKAYDMAWRQLKWSDNTHLPDIVEGLPRWTPSDSLVMYAKDHRHGTHLILHIPSKLREVHDAQQYFTLTSDLIYFSMVPSQDLVIALSNLGMILYRIRSLSSANEAHPLAQNTGIIPVEGHGLQFLDVFGDYLLDHTSITLATGVSFSQSVRNWKTGVTELTEARPSHGSYHRFIDDKHFIYVVNAQSAIGSDPRDPTCLRVVPFPNRNNSSTHTSYSFVLPDFMQEHLSVLSCTISGHPPDPRSTACFHNDPADGLLYLHTTVLAGDHQSEFDIDIPVRTLTTYLRAHPPGVVPWDAWGPAGTRVTQMPTRPRTKGRFVSGMRRVVWPALGDSEPRVTVLDYHPRRVARARVQKKDGDGWAVMDGASVSGLATGSHIGGLETWLPCIATEMPLPAALAASGVHYGIWMCDDGIVFIEYDPLSEPQTVLNTWVYTI</sequence>
<reference evidence="1" key="2">
    <citation type="journal article" date="2022" name="New Phytol.">
        <title>Evolutionary transition to the ectomycorrhizal habit in the genomes of a hyperdiverse lineage of mushroom-forming fungi.</title>
        <authorList>
            <person name="Looney B."/>
            <person name="Miyauchi S."/>
            <person name="Morin E."/>
            <person name="Drula E."/>
            <person name="Courty P.E."/>
            <person name="Kohler A."/>
            <person name="Kuo A."/>
            <person name="LaButti K."/>
            <person name="Pangilinan J."/>
            <person name="Lipzen A."/>
            <person name="Riley R."/>
            <person name="Andreopoulos W."/>
            <person name="He G."/>
            <person name="Johnson J."/>
            <person name="Nolan M."/>
            <person name="Tritt A."/>
            <person name="Barry K.W."/>
            <person name="Grigoriev I.V."/>
            <person name="Nagy L.G."/>
            <person name="Hibbett D."/>
            <person name="Henrissat B."/>
            <person name="Matheny P.B."/>
            <person name="Labbe J."/>
            <person name="Martin F.M."/>
        </authorList>
    </citation>
    <scope>NUCLEOTIDE SEQUENCE</scope>
    <source>
        <strain evidence="1">HHB10654</strain>
    </source>
</reference>
<comment type="caution">
    <text evidence="1">The sequence shown here is derived from an EMBL/GenBank/DDBJ whole genome shotgun (WGS) entry which is preliminary data.</text>
</comment>